<dbReference type="InterPro" id="IPR052943">
    <property type="entry name" value="TMTC_O-mannosyl-trnsfr"/>
</dbReference>
<dbReference type="SUPFAM" id="SSF53756">
    <property type="entry name" value="UDP-Glycosyltransferase/glycogen phosphorylase"/>
    <property type="match status" value="1"/>
</dbReference>
<keyword evidence="2" id="KW-1185">Reference proteome</keyword>
<dbReference type="InterPro" id="IPR019734">
    <property type="entry name" value="TPR_rpt"/>
</dbReference>
<evidence type="ECO:0000313" key="1">
    <source>
        <dbReference type="EMBL" id="GLH73178.1"/>
    </source>
</evidence>
<comment type="caution">
    <text evidence="1">The sequence shown here is derived from an EMBL/GenBank/DDBJ whole genome shotgun (WGS) entry which is preliminary data.</text>
</comment>
<dbReference type="PANTHER" id="PTHR44809:SF1">
    <property type="entry name" value="PROTEIN O-MANNOSYL-TRANSFERASE TMTC1"/>
    <property type="match status" value="1"/>
</dbReference>
<dbReference type="SUPFAM" id="SSF48452">
    <property type="entry name" value="TPR-like"/>
    <property type="match status" value="1"/>
</dbReference>
<gene>
    <name evidence="1" type="ORF">GETHLI_16800</name>
</gene>
<accession>A0ABQ5QES9</accession>
<dbReference type="Proteomes" id="UP001165069">
    <property type="component" value="Unassembled WGS sequence"/>
</dbReference>
<proteinExistence type="predicted"/>
<dbReference type="SMART" id="SM00028">
    <property type="entry name" value="TPR"/>
    <property type="match status" value="4"/>
</dbReference>
<dbReference type="Gene3D" id="1.25.40.10">
    <property type="entry name" value="Tetratricopeptide repeat domain"/>
    <property type="match status" value="1"/>
</dbReference>
<evidence type="ECO:0008006" key="3">
    <source>
        <dbReference type="Google" id="ProtNLM"/>
    </source>
</evidence>
<dbReference type="Pfam" id="PF13432">
    <property type="entry name" value="TPR_16"/>
    <property type="match status" value="1"/>
</dbReference>
<protein>
    <recommendedName>
        <fullName evidence="3">Tetratricopeptide repeat protein</fullName>
    </recommendedName>
</protein>
<sequence>MHTHPSDSLETARSLDLAGKSEEALAAFRAYLQAHPEVVEGWVDCAGLLLGLNRLDEAEAACEAALRLDSSHYGALTYFAGIRMNQGRLDESEALFRRAILLEPRRFAARLMLSDCLVRKGDPDQARALLDDVLEQDPSHAIAMDKRSTLMALQGDWAGLRKSMMRQVARYAGAEADYVSSHLDLMFGDMPGGWQRFESRLDIPNRPQPEHTRTKPRWMGEPLAGKTLLLTWEQGFGDTLMFLRYAPLAKALGATVLVEVQPPLAELAATCPGIDQVLVPGEPAPSFDVHASLLSLPALFGTDLESIPAEVPYLRVPDTVPERRKIIDQVNASGDRVRIGICWAGSERHAKDAKRSLPASALAPLSALGDVAWYNFQFEAKEVPPLPGLINMGPLLAGFTNTAFALSHMDLVITADTVLAHLAGALGIPTLLLLSFIPDWRWMLGRSDTPWYPATRLYRQHTPGDWDSVLRHVVQDLASDPDTQA</sequence>
<name>A0ABQ5QES9_9BACT</name>
<dbReference type="Gene3D" id="3.40.50.2000">
    <property type="entry name" value="Glycogen Phosphorylase B"/>
    <property type="match status" value="1"/>
</dbReference>
<dbReference type="PANTHER" id="PTHR44809">
    <property type="match status" value="1"/>
</dbReference>
<dbReference type="RefSeq" id="WP_285573879.1">
    <property type="nucleotide sequence ID" value="NZ_BSDE01000003.1"/>
</dbReference>
<dbReference type="Pfam" id="PF14559">
    <property type="entry name" value="TPR_19"/>
    <property type="match status" value="1"/>
</dbReference>
<dbReference type="EMBL" id="BSDE01000003">
    <property type="protein sequence ID" value="GLH73178.1"/>
    <property type="molecule type" value="Genomic_DNA"/>
</dbReference>
<reference evidence="1 2" key="1">
    <citation type="journal article" date="2023" name="Antonie Van Leeuwenhoek">
        <title>Mesoterricola silvestris gen. nov., sp. nov., Mesoterricola sediminis sp. nov., Geothrix oryzae sp. nov., Geothrix edaphica sp. nov., Geothrix rubra sp. nov., and Geothrix limicola sp. nov., six novel members of Acidobacteriota isolated from soils.</title>
        <authorList>
            <person name="Itoh H."/>
            <person name="Sugisawa Y."/>
            <person name="Mise K."/>
            <person name="Xu Z."/>
            <person name="Kuniyasu M."/>
            <person name="Ushijima N."/>
            <person name="Kawano K."/>
            <person name="Kobayashi E."/>
            <person name="Shiratori Y."/>
            <person name="Masuda Y."/>
            <person name="Senoo K."/>
        </authorList>
    </citation>
    <scope>NUCLEOTIDE SEQUENCE [LARGE SCALE GENOMIC DNA]</scope>
    <source>
        <strain evidence="1 2">Red804</strain>
    </source>
</reference>
<organism evidence="1 2">
    <name type="scientific">Geothrix limicola</name>
    <dbReference type="NCBI Taxonomy" id="2927978"/>
    <lineage>
        <taxon>Bacteria</taxon>
        <taxon>Pseudomonadati</taxon>
        <taxon>Acidobacteriota</taxon>
        <taxon>Holophagae</taxon>
        <taxon>Holophagales</taxon>
        <taxon>Holophagaceae</taxon>
        <taxon>Geothrix</taxon>
    </lineage>
</organism>
<dbReference type="InterPro" id="IPR011990">
    <property type="entry name" value="TPR-like_helical_dom_sf"/>
</dbReference>
<evidence type="ECO:0000313" key="2">
    <source>
        <dbReference type="Proteomes" id="UP001165069"/>
    </source>
</evidence>